<dbReference type="Pfam" id="PF01965">
    <property type="entry name" value="DJ-1_PfpI"/>
    <property type="match status" value="1"/>
</dbReference>
<evidence type="ECO:0000313" key="4">
    <source>
        <dbReference type="EMBL" id="SHJ60191.1"/>
    </source>
</evidence>
<dbReference type="PROSITE" id="PS51276">
    <property type="entry name" value="PEPTIDASE_C56_PFPI"/>
    <property type="match status" value="1"/>
</dbReference>
<evidence type="ECO:0000256" key="1">
    <source>
        <dbReference type="ARBA" id="ARBA00008542"/>
    </source>
</evidence>
<name>A0A8G2CBP4_9BACT</name>
<dbReference type="InterPro" id="IPR006286">
    <property type="entry name" value="C56_PfpI-like"/>
</dbReference>
<comment type="caution">
    <text evidence="4">The sequence shown here is derived from an EMBL/GenBank/DDBJ whole genome shotgun (WGS) entry which is preliminary data.</text>
</comment>
<reference evidence="4 5" key="1">
    <citation type="submission" date="2016-11" db="EMBL/GenBank/DDBJ databases">
        <authorList>
            <person name="Varghese N."/>
            <person name="Submissions S."/>
        </authorList>
    </citation>
    <scope>NUCLEOTIDE SEQUENCE [LARGE SCALE GENOMIC DNA]</scope>
    <source>
        <strain evidence="4 5">DSM 17919</strain>
    </source>
</reference>
<accession>A0A8G2CBP4</accession>
<feature type="domain" description="DJ-1/PfpI" evidence="2">
    <location>
        <begin position="4"/>
        <end position="186"/>
    </location>
</feature>
<dbReference type="EMBL" id="JBFSOO010000010">
    <property type="protein sequence ID" value="MEZ6854393.1"/>
    <property type="molecule type" value="Genomic_DNA"/>
</dbReference>
<dbReference type="AlphaFoldDB" id="A0A8G2CBP4"/>
<dbReference type="Proteomes" id="UP001568358">
    <property type="component" value="Unassembled WGS sequence"/>
</dbReference>
<organism evidence="4 5">
    <name type="scientific">Halodesulfovibrio aestuarii</name>
    <dbReference type="NCBI Taxonomy" id="126333"/>
    <lineage>
        <taxon>Bacteria</taxon>
        <taxon>Pseudomonadati</taxon>
        <taxon>Thermodesulfobacteriota</taxon>
        <taxon>Desulfovibrionia</taxon>
        <taxon>Desulfovibrionales</taxon>
        <taxon>Desulfovibrionaceae</taxon>
        <taxon>Halodesulfovibrio</taxon>
    </lineage>
</organism>
<dbReference type="EMBL" id="FQZR01000008">
    <property type="protein sequence ID" value="SHJ60191.1"/>
    <property type="molecule type" value="Genomic_DNA"/>
</dbReference>
<keyword evidence="4" id="KW-0645">Protease</keyword>
<comment type="similarity">
    <text evidence="1">Belongs to the peptidase C56 family.</text>
</comment>
<evidence type="ECO:0000313" key="6">
    <source>
        <dbReference type="Proteomes" id="UP001568358"/>
    </source>
</evidence>
<keyword evidence="4" id="KW-0378">Hydrolase</keyword>
<dbReference type="GO" id="GO:0006508">
    <property type="term" value="P:proteolysis"/>
    <property type="evidence" value="ECO:0007669"/>
    <property type="project" value="UniProtKB-KW"/>
</dbReference>
<gene>
    <name evidence="3" type="ORF">AB2Z07_12790</name>
    <name evidence="4" type="ORF">SAMN05660830_02799</name>
</gene>
<evidence type="ECO:0000313" key="3">
    <source>
        <dbReference type="EMBL" id="MEZ6854393.1"/>
    </source>
</evidence>
<sequence length="195" mass="21289">MPAKRILMIVGDFVEDYEVMVPYQMLLLAGHSVDTVSPDKNAGEFIATAIHDFEGHQTYTEKRGHNFLLNTSFETIDVDDYDGLILPGGRAPEFLRLDTRVLTIVRTMHEAKKPIGAICHGPQILVAAKVLKGVACCPYPAVNPEILQSGGTLELFNDTYSNACVSGHIVTAPAWPAHPAFIKAFLDLLGTTIEP</sequence>
<keyword evidence="6" id="KW-1185">Reference proteome</keyword>
<dbReference type="PANTHER" id="PTHR42733:SF2">
    <property type="entry name" value="DJ-1_THIJ_PFPI FAMILY PROTEIN"/>
    <property type="match status" value="1"/>
</dbReference>
<dbReference type="InterPro" id="IPR002818">
    <property type="entry name" value="DJ-1/PfpI"/>
</dbReference>
<dbReference type="NCBIfam" id="TIGR01382">
    <property type="entry name" value="PfpI"/>
    <property type="match status" value="1"/>
</dbReference>
<dbReference type="Proteomes" id="UP000184001">
    <property type="component" value="Unassembled WGS sequence"/>
</dbReference>
<proteinExistence type="inferred from homology"/>
<reference evidence="3 6" key="2">
    <citation type="submission" date="2024-07" db="EMBL/GenBank/DDBJ databases">
        <title>Active virus-host system and metabolic interactions in a Lokiarchaeon culture.</title>
        <authorList>
            <person name="Ponce Toledo R.I."/>
            <person name="Rodrigues Oliveira T."/>
            <person name="Schleper C."/>
        </authorList>
    </citation>
    <scope>NUCLEOTIDE SEQUENCE [LARGE SCALE GENOMIC DNA]</scope>
    <source>
        <strain evidence="3 6">B35</strain>
    </source>
</reference>
<dbReference type="Gene3D" id="3.40.50.880">
    <property type="match status" value="1"/>
</dbReference>
<dbReference type="CDD" id="cd03169">
    <property type="entry name" value="GATase1_PfpI_1"/>
    <property type="match status" value="1"/>
</dbReference>
<dbReference type="GO" id="GO:0008233">
    <property type="term" value="F:peptidase activity"/>
    <property type="evidence" value="ECO:0007669"/>
    <property type="project" value="UniProtKB-KW"/>
</dbReference>
<evidence type="ECO:0000259" key="2">
    <source>
        <dbReference type="Pfam" id="PF01965"/>
    </source>
</evidence>
<protein>
    <submittedName>
        <fullName evidence="3">DJ-1/PfpI family protein</fullName>
    </submittedName>
    <submittedName>
        <fullName evidence="4">Protease I</fullName>
    </submittedName>
</protein>
<dbReference type="RefSeq" id="WP_019999398.1">
    <property type="nucleotide sequence ID" value="NZ_CP192219.1"/>
</dbReference>
<dbReference type="SUPFAM" id="SSF52317">
    <property type="entry name" value="Class I glutamine amidotransferase-like"/>
    <property type="match status" value="1"/>
</dbReference>
<dbReference type="PANTHER" id="PTHR42733">
    <property type="entry name" value="DJ-1 PROTEIN"/>
    <property type="match status" value="1"/>
</dbReference>
<evidence type="ECO:0000313" key="5">
    <source>
        <dbReference type="Proteomes" id="UP000184001"/>
    </source>
</evidence>
<dbReference type="InterPro" id="IPR029062">
    <property type="entry name" value="Class_I_gatase-like"/>
</dbReference>